<dbReference type="InterPro" id="IPR010982">
    <property type="entry name" value="Lambda_DNA-bd_dom_sf"/>
</dbReference>
<dbReference type="InterPro" id="IPR043917">
    <property type="entry name" value="DUF5753"/>
</dbReference>
<dbReference type="CDD" id="cd00093">
    <property type="entry name" value="HTH_XRE"/>
    <property type="match status" value="1"/>
</dbReference>
<dbReference type="GO" id="GO:0003677">
    <property type="term" value="F:DNA binding"/>
    <property type="evidence" value="ECO:0007669"/>
    <property type="project" value="InterPro"/>
</dbReference>
<evidence type="ECO:0000259" key="1">
    <source>
        <dbReference type="PROSITE" id="PS50943"/>
    </source>
</evidence>
<dbReference type="RefSeq" id="WP_161103674.1">
    <property type="nucleotide sequence ID" value="NZ_JBHLYI010000006.1"/>
</dbReference>
<proteinExistence type="predicted"/>
<dbReference type="OrthoDB" id="3466567at2"/>
<dbReference type="PROSITE" id="PS50943">
    <property type="entry name" value="HTH_CROC1"/>
    <property type="match status" value="1"/>
</dbReference>
<organism evidence="2 3">
    <name type="scientific">Actinomadura rayongensis</name>
    <dbReference type="NCBI Taxonomy" id="1429076"/>
    <lineage>
        <taxon>Bacteria</taxon>
        <taxon>Bacillati</taxon>
        <taxon>Actinomycetota</taxon>
        <taxon>Actinomycetes</taxon>
        <taxon>Streptosporangiales</taxon>
        <taxon>Thermomonosporaceae</taxon>
        <taxon>Actinomadura</taxon>
    </lineage>
</organism>
<dbReference type="InterPro" id="IPR001387">
    <property type="entry name" value="Cro/C1-type_HTH"/>
</dbReference>
<dbReference type="SMART" id="SM00530">
    <property type="entry name" value="HTH_XRE"/>
    <property type="match status" value="1"/>
</dbReference>
<accession>A0A6I4W4I6</accession>
<gene>
    <name evidence="2" type="ORF">GQ466_16340</name>
</gene>
<dbReference type="Proteomes" id="UP000431901">
    <property type="component" value="Unassembled WGS sequence"/>
</dbReference>
<name>A0A6I4W4I6_9ACTN</name>
<dbReference type="AlphaFoldDB" id="A0A6I4W4I6"/>
<reference evidence="2 3" key="1">
    <citation type="submission" date="2019-12" db="EMBL/GenBank/DDBJ databases">
        <title>Nocardia macrotermitis sp. nov. and Nocardia aurantia sp. nov., isolated from the gut of the fungus growing-termite Macrotermes natalensis.</title>
        <authorList>
            <person name="Christine B."/>
            <person name="Rene B."/>
        </authorList>
    </citation>
    <scope>NUCLEOTIDE SEQUENCE [LARGE SCALE GENOMIC DNA]</scope>
    <source>
        <strain evidence="2 3">DSM 102126</strain>
    </source>
</reference>
<dbReference type="Pfam" id="PF01381">
    <property type="entry name" value="HTH_3"/>
    <property type="match status" value="1"/>
</dbReference>
<dbReference type="Gene3D" id="1.10.260.40">
    <property type="entry name" value="lambda repressor-like DNA-binding domains"/>
    <property type="match status" value="1"/>
</dbReference>
<keyword evidence="3" id="KW-1185">Reference proteome</keyword>
<sequence length="261" mass="29689">MTSARDFFIFHMKRLRDEHGLSQDALAERVDYTGKYIGMVETKRRRPSRKLAKKLDVVFGLPMFFEALLPRIAEEVGLPPGFWEYVDEEGRATLIRIYDQFIVPGLFQTEEYAREVLKAGRRPDRLEELVQTRLERQAVLEGEEPPTVIVVLEENAIRKVVGSREITRRQLEAILKWSQEPNITFYVVQAEAQSFPETSFVMLGFNDSQDVGYQDSIGGRGTLTEAGPAVTEMAVGFELIREVALSAADSAQLIREVMESL</sequence>
<evidence type="ECO:0000313" key="2">
    <source>
        <dbReference type="EMBL" id="MXQ65599.1"/>
    </source>
</evidence>
<dbReference type="Pfam" id="PF19054">
    <property type="entry name" value="DUF5753"/>
    <property type="match status" value="1"/>
</dbReference>
<feature type="domain" description="HTH cro/C1-type" evidence="1">
    <location>
        <begin position="12"/>
        <end position="65"/>
    </location>
</feature>
<comment type="caution">
    <text evidence="2">The sequence shown here is derived from an EMBL/GenBank/DDBJ whole genome shotgun (WGS) entry which is preliminary data.</text>
</comment>
<dbReference type="EMBL" id="WUTW01000002">
    <property type="protein sequence ID" value="MXQ65599.1"/>
    <property type="molecule type" value="Genomic_DNA"/>
</dbReference>
<protein>
    <submittedName>
        <fullName evidence="2">Helix-turn-helix domain-containing protein</fullName>
    </submittedName>
</protein>
<evidence type="ECO:0000313" key="3">
    <source>
        <dbReference type="Proteomes" id="UP000431901"/>
    </source>
</evidence>
<dbReference type="SUPFAM" id="SSF47413">
    <property type="entry name" value="lambda repressor-like DNA-binding domains"/>
    <property type="match status" value="1"/>
</dbReference>